<proteinExistence type="predicted"/>
<dbReference type="GeneID" id="36521252"/>
<accession>A0A2I2F1Q2</accession>
<protein>
    <submittedName>
        <fullName evidence="1">Uncharacterized protein</fullName>
    </submittedName>
</protein>
<dbReference type="AlphaFoldDB" id="A0A2I2F1Q2"/>
<dbReference type="Proteomes" id="UP000234585">
    <property type="component" value="Unassembled WGS sequence"/>
</dbReference>
<evidence type="ECO:0000313" key="2">
    <source>
        <dbReference type="Proteomes" id="UP000234585"/>
    </source>
</evidence>
<dbReference type="RefSeq" id="XP_024668572.1">
    <property type="nucleotide sequence ID" value="XM_024814092.1"/>
</dbReference>
<organism evidence="1 2">
    <name type="scientific">Aspergillus candidus</name>
    <dbReference type="NCBI Taxonomy" id="41067"/>
    <lineage>
        <taxon>Eukaryota</taxon>
        <taxon>Fungi</taxon>
        <taxon>Dikarya</taxon>
        <taxon>Ascomycota</taxon>
        <taxon>Pezizomycotina</taxon>
        <taxon>Eurotiomycetes</taxon>
        <taxon>Eurotiomycetidae</taxon>
        <taxon>Eurotiales</taxon>
        <taxon>Aspergillaceae</taxon>
        <taxon>Aspergillus</taxon>
        <taxon>Aspergillus subgen. Circumdati</taxon>
    </lineage>
</organism>
<gene>
    <name evidence="1" type="ORF">BDW47DRAFT_112109</name>
</gene>
<keyword evidence="2" id="KW-1185">Reference proteome</keyword>
<dbReference type="EMBL" id="KZ559177">
    <property type="protein sequence ID" value="PLB34560.1"/>
    <property type="molecule type" value="Genomic_DNA"/>
</dbReference>
<sequence>MSASKQVILRVTESELNCQDPYEFVRFYFIKFPSNASSDSSRHFIHYQPPSDIPGAKVHIVIDLETPDFAGTLAEPPS</sequence>
<name>A0A2I2F1Q2_ASPCN</name>
<dbReference type="OrthoDB" id="4493540at2759"/>
<reference evidence="1 2" key="1">
    <citation type="submission" date="2017-12" db="EMBL/GenBank/DDBJ databases">
        <authorList>
            <consortium name="DOE Joint Genome Institute"/>
            <person name="Haridas S."/>
            <person name="Kjaerbolling I."/>
            <person name="Vesth T.C."/>
            <person name="Frisvad J.C."/>
            <person name="Nybo J.L."/>
            <person name="Theobald S."/>
            <person name="Kuo A."/>
            <person name="Bowyer P."/>
            <person name="Matsuda Y."/>
            <person name="Mondo S."/>
            <person name="Lyhne E.K."/>
            <person name="Kogle M.E."/>
            <person name="Clum A."/>
            <person name="Lipzen A."/>
            <person name="Salamov A."/>
            <person name="Ngan C.Y."/>
            <person name="Daum C."/>
            <person name="Chiniquy J."/>
            <person name="Barry K."/>
            <person name="LaButti K."/>
            <person name="Simmons B.A."/>
            <person name="Magnuson J.K."/>
            <person name="Mortensen U.H."/>
            <person name="Larsen T.O."/>
            <person name="Grigoriev I.V."/>
            <person name="Baker S.E."/>
            <person name="Andersen M.R."/>
            <person name="Nordberg H.P."/>
            <person name="Cantor M.N."/>
            <person name="Hua S.X."/>
        </authorList>
    </citation>
    <scope>NUCLEOTIDE SEQUENCE [LARGE SCALE GENOMIC DNA]</scope>
    <source>
        <strain evidence="1 2">CBS 102.13</strain>
    </source>
</reference>
<evidence type="ECO:0000313" key="1">
    <source>
        <dbReference type="EMBL" id="PLB34560.1"/>
    </source>
</evidence>